<comment type="caution">
    <text evidence="2">The sequence shown here is derived from an EMBL/GenBank/DDBJ whole genome shotgun (WGS) entry which is preliminary data.</text>
</comment>
<name>A0A7V2AZX0_RHOMR</name>
<dbReference type="SMART" id="SM00729">
    <property type="entry name" value="Elp3"/>
    <property type="match status" value="1"/>
</dbReference>
<feature type="domain" description="Elp3/MiaA/NifB-like radical SAM core" evidence="1">
    <location>
        <begin position="52"/>
        <end position="268"/>
    </location>
</feature>
<reference evidence="2" key="1">
    <citation type="journal article" date="2020" name="mSystems">
        <title>Genome- and Community-Level Interaction Insights into Carbon Utilization and Element Cycling Functions of Hydrothermarchaeota in Hydrothermal Sediment.</title>
        <authorList>
            <person name="Zhou Z."/>
            <person name="Liu Y."/>
            <person name="Xu W."/>
            <person name="Pan J."/>
            <person name="Luo Z.H."/>
            <person name="Li M."/>
        </authorList>
    </citation>
    <scope>NUCLEOTIDE SEQUENCE [LARGE SCALE GENOMIC DNA]</scope>
    <source>
        <strain evidence="2">SpSt-143</strain>
    </source>
</reference>
<evidence type="ECO:0000313" key="2">
    <source>
        <dbReference type="EMBL" id="HER95710.1"/>
    </source>
</evidence>
<dbReference type="InterPro" id="IPR006638">
    <property type="entry name" value="Elp3/MiaA/NifB-like_rSAM"/>
</dbReference>
<dbReference type="AlphaFoldDB" id="A0A7V2AZX0"/>
<dbReference type="GO" id="GO:0051536">
    <property type="term" value="F:iron-sulfur cluster binding"/>
    <property type="evidence" value="ECO:0007669"/>
    <property type="project" value="InterPro"/>
</dbReference>
<protein>
    <submittedName>
        <fullName evidence="2">Radical SAM protein</fullName>
    </submittedName>
</protein>
<accession>A0A7V2AZX0</accession>
<dbReference type="InterPro" id="IPR058240">
    <property type="entry name" value="rSAM_sf"/>
</dbReference>
<evidence type="ECO:0000259" key="1">
    <source>
        <dbReference type="SMART" id="SM00729"/>
    </source>
</evidence>
<dbReference type="GO" id="GO:0003824">
    <property type="term" value="F:catalytic activity"/>
    <property type="evidence" value="ECO:0007669"/>
    <property type="project" value="InterPro"/>
</dbReference>
<dbReference type="EMBL" id="DSGB01000004">
    <property type="protein sequence ID" value="HER95710.1"/>
    <property type="molecule type" value="Genomic_DNA"/>
</dbReference>
<dbReference type="SUPFAM" id="SSF102114">
    <property type="entry name" value="Radical SAM enzymes"/>
    <property type="match status" value="1"/>
</dbReference>
<sequence>MIELMHWETLRPLERTRLIRQLRPARAAVDPWRPQGFHHELERAPDGRLERVNVIFLTNRECPWTCTMCDLWQHTTIAPVSATQLLHQLDHALMQLPKADAVKLYNSGSFFDRLAIPPAAYAGIAERVRACRRVIVESHPALLGSRTLQFQALLEGQLEVAIGVECIHPGVLEALNKQLTVGQLDRAVAWLHAHHLLIRAFILLKPPFLPPAEALYWTQRTVQWAVENGIQTVVLIPTRSGNGIMELLQQNGQFAPPTPEEIEAAAAYLFTQPAPVRLLDTWDLHRFYSCPNCARLQQQRFTRINQTQNWEPPVPCTQCMAS</sequence>
<proteinExistence type="predicted"/>
<organism evidence="2">
    <name type="scientific">Rhodothermus marinus</name>
    <name type="common">Rhodothermus obamensis</name>
    <dbReference type="NCBI Taxonomy" id="29549"/>
    <lineage>
        <taxon>Bacteria</taxon>
        <taxon>Pseudomonadati</taxon>
        <taxon>Rhodothermota</taxon>
        <taxon>Rhodothermia</taxon>
        <taxon>Rhodothermales</taxon>
        <taxon>Rhodothermaceae</taxon>
        <taxon>Rhodothermus</taxon>
    </lineage>
</organism>
<dbReference type="InterPro" id="IPR005909">
    <property type="entry name" value="RaSEA"/>
</dbReference>
<gene>
    <name evidence="2" type="ORF">ENO59_04230</name>
</gene>
<dbReference type="PIRSF" id="PIRSF004954">
    <property type="entry name" value="Radical_SAM"/>
    <property type="match status" value="1"/>
</dbReference>